<dbReference type="EMBL" id="JAJEQX010000041">
    <property type="protein sequence ID" value="MCC2255928.1"/>
    <property type="molecule type" value="Genomic_DNA"/>
</dbReference>
<sequence length="179" mass="21911">MQHTSSVFYLSDYSIRRPISSILQFFSDLKCCLDRIRKGYCEKDLWEIDTWFLNVMPDMLEEFNRCKNSYPQTFLEQYIQKHEKELSVSKEKFFIPDAREFPELYEKFFISIAREFPELYEKIETEAHEAWGSTLLEMADLMRKSWCDGWKLKDGWEYRLQCRKKALEMFQTYFNDLWD</sequence>
<dbReference type="RefSeq" id="WP_227708909.1">
    <property type="nucleotide sequence ID" value="NZ_JAJEQX010000041.1"/>
</dbReference>
<proteinExistence type="predicted"/>
<protein>
    <submittedName>
        <fullName evidence="1">Uncharacterized protein</fullName>
    </submittedName>
</protein>
<gene>
    <name evidence="1" type="ORF">LKD70_16170</name>
</gene>
<dbReference type="Proteomes" id="UP001198151">
    <property type="component" value="Unassembled WGS sequence"/>
</dbReference>
<name>A0ABS8G2W7_9FIRM</name>
<accession>A0ABS8G2W7</accession>
<evidence type="ECO:0000313" key="2">
    <source>
        <dbReference type="Proteomes" id="UP001198151"/>
    </source>
</evidence>
<comment type="caution">
    <text evidence="1">The sequence shown here is derived from an EMBL/GenBank/DDBJ whole genome shotgun (WGS) entry which is preliminary data.</text>
</comment>
<keyword evidence="2" id="KW-1185">Reference proteome</keyword>
<evidence type="ECO:0000313" key="1">
    <source>
        <dbReference type="EMBL" id="MCC2255928.1"/>
    </source>
</evidence>
<reference evidence="1 2" key="1">
    <citation type="submission" date="2021-10" db="EMBL/GenBank/DDBJ databases">
        <title>Anaerobic single-cell dispensing facilitates the cultivation of human gut bacteria.</title>
        <authorList>
            <person name="Afrizal A."/>
        </authorList>
    </citation>
    <scope>NUCLEOTIDE SEQUENCE [LARGE SCALE GENOMIC DNA]</scope>
    <source>
        <strain evidence="1 2">CLA-AA-H200</strain>
    </source>
</reference>
<organism evidence="1 2">
    <name type="scientific">Ruminococcus turbiniformis</name>
    <dbReference type="NCBI Taxonomy" id="2881258"/>
    <lineage>
        <taxon>Bacteria</taxon>
        <taxon>Bacillati</taxon>
        <taxon>Bacillota</taxon>
        <taxon>Clostridia</taxon>
        <taxon>Eubacteriales</taxon>
        <taxon>Oscillospiraceae</taxon>
        <taxon>Ruminococcus</taxon>
    </lineage>
</organism>